<accession>A0A2W5RRR5</accession>
<evidence type="ECO:0000313" key="2">
    <source>
        <dbReference type="Proteomes" id="UP000249135"/>
    </source>
</evidence>
<name>A0A2W5RRR5_VARPD</name>
<reference evidence="1 2" key="1">
    <citation type="submission" date="2017-08" db="EMBL/GenBank/DDBJ databases">
        <title>Infants hospitalized years apart are colonized by the same room-sourced microbial strains.</title>
        <authorList>
            <person name="Brooks B."/>
            <person name="Olm M.R."/>
            <person name="Firek B.A."/>
            <person name="Baker R."/>
            <person name="Thomas B.C."/>
            <person name="Morowitz M.J."/>
            <person name="Banfield J.F."/>
        </authorList>
    </citation>
    <scope>NUCLEOTIDE SEQUENCE [LARGE SCALE GENOMIC DNA]</scope>
    <source>
        <strain evidence="1">S2_005_003_R2_41</strain>
    </source>
</reference>
<evidence type="ECO:0000313" key="1">
    <source>
        <dbReference type="EMBL" id="PZQ73317.1"/>
    </source>
</evidence>
<dbReference type="Pfam" id="PF13289">
    <property type="entry name" value="SIR2_2"/>
    <property type="match status" value="1"/>
</dbReference>
<dbReference type="AlphaFoldDB" id="A0A2W5RRR5"/>
<comment type="caution">
    <text evidence="1">The sequence shown here is derived from an EMBL/GenBank/DDBJ whole genome shotgun (WGS) entry which is preliminary data.</text>
</comment>
<dbReference type="EMBL" id="QFPP01000192">
    <property type="protein sequence ID" value="PZQ73317.1"/>
    <property type="molecule type" value="Genomic_DNA"/>
</dbReference>
<organism evidence="1 2">
    <name type="scientific">Variovorax paradoxus</name>
    <dbReference type="NCBI Taxonomy" id="34073"/>
    <lineage>
        <taxon>Bacteria</taxon>
        <taxon>Pseudomonadati</taxon>
        <taxon>Pseudomonadota</taxon>
        <taxon>Betaproteobacteria</taxon>
        <taxon>Burkholderiales</taxon>
        <taxon>Comamonadaceae</taxon>
        <taxon>Variovorax</taxon>
    </lineage>
</organism>
<dbReference type="Proteomes" id="UP000249135">
    <property type="component" value="Unassembled WGS sequence"/>
</dbReference>
<protein>
    <submittedName>
        <fullName evidence="1">SIR2 family protein</fullName>
    </submittedName>
</protein>
<gene>
    <name evidence="1" type="ORF">DI563_15275</name>
</gene>
<proteinExistence type="predicted"/>
<sequence length="282" mass="31071">MSTDLIPDLARRLDAGQLVPYMGPGMLALCHGVQVPATPLALAELMTAKVSVPHKIRKRLTQAAQFIENFKHRKSVVQLMNDAFAATPEPSPLHLALAASGAGLWVDTWYDDAFGRALAAARPEGGWARIQGLSQSEHFGQWTGVYADDGEHLAELPAEAGRILYQPIGSRQPAGNYLVSDSDYVEVLTEIDIQTPIPQAVQRYRAGRGFLFLGCRFDDQLTRSFARQIMKRSSDTHWAVLPEEPTRMEARFLEEQSIRRIAMPLPDFAVALTEVLAPAVPA</sequence>